<evidence type="ECO:0008006" key="2">
    <source>
        <dbReference type="Google" id="ProtNLM"/>
    </source>
</evidence>
<comment type="caution">
    <text evidence="1">The sequence shown here is derived from an EMBL/GenBank/DDBJ whole genome shotgun (WGS) entry which is preliminary data.</text>
</comment>
<protein>
    <recommendedName>
        <fullName evidence="2">Gag-Pol polyprotein</fullName>
    </recommendedName>
</protein>
<reference evidence="1" key="1">
    <citation type="journal article" date="2019" name="Sci. Rep.">
        <title>Draft genome of Tanacetum cinerariifolium, the natural source of mosquito coil.</title>
        <authorList>
            <person name="Yamashiro T."/>
            <person name="Shiraishi A."/>
            <person name="Satake H."/>
            <person name="Nakayama K."/>
        </authorList>
    </citation>
    <scope>NUCLEOTIDE SEQUENCE</scope>
</reference>
<evidence type="ECO:0000313" key="1">
    <source>
        <dbReference type="EMBL" id="GEW90760.1"/>
    </source>
</evidence>
<dbReference type="EMBL" id="BKCJ010079708">
    <property type="protein sequence ID" value="GEW90760.1"/>
    <property type="molecule type" value="Genomic_DNA"/>
</dbReference>
<gene>
    <name evidence="1" type="ORF">Tci_262736</name>
</gene>
<name>A0A699GZF7_TANCI</name>
<organism evidence="1">
    <name type="scientific">Tanacetum cinerariifolium</name>
    <name type="common">Dalmatian daisy</name>
    <name type="synonym">Chrysanthemum cinerariifolium</name>
    <dbReference type="NCBI Taxonomy" id="118510"/>
    <lineage>
        <taxon>Eukaryota</taxon>
        <taxon>Viridiplantae</taxon>
        <taxon>Streptophyta</taxon>
        <taxon>Embryophyta</taxon>
        <taxon>Tracheophyta</taxon>
        <taxon>Spermatophyta</taxon>
        <taxon>Magnoliopsida</taxon>
        <taxon>eudicotyledons</taxon>
        <taxon>Gunneridae</taxon>
        <taxon>Pentapetalae</taxon>
        <taxon>asterids</taxon>
        <taxon>campanulids</taxon>
        <taxon>Asterales</taxon>
        <taxon>Asteraceae</taxon>
        <taxon>Asteroideae</taxon>
        <taxon>Anthemideae</taxon>
        <taxon>Anthemidinae</taxon>
        <taxon>Tanacetum</taxon>
    </lineage>
</organism>
<sequence length="184" mass="21869">MVNLTKYALSHASRRANPDTPDIHAGDPNDEIYSIVDAWKITQEMWATIERLQQGESMNKQDVKTNLFWEFGKFTSRGGESIESYYSRFYKMMNQMEYGHFAKECRKPKLVKDYAYHKEKMMMFKQEEKGVTLSAEQSGWLQDTDEEADEQELEEYYMYMEKIQEIPHITYENFGPTYDTKPLE</sequence>
<dbReference type="AlphaFoldDB" id="A0A699GZF7"/>
<accession>A0A699GZF7</accession>
<proteinExistence type="predicted"/>